<evidence type="ECO:0000313" key="4">
    <source>
        <dbReference type="Proteomes" id="UP000066124"/>
    </source>
</evidence>
<protein>
    <recommendedName>
        <fullName evidence="6">N-acetylglutamate synthase</fullName>
    </recommendedName>
</protein>
<evidence type="ECO:0008006" key="6">
    <source>
        <dbReference type="Google" id="ProtNLM"/>
    </source>
</evidence>
<dbReference type="EMBL" id="CP011948">
    <property type="protein sequence ID" value="AKU09147.1"/>
    <property type="molecule type" value="Genomic_DNA"/>
</dbReference>
<name>A0A0K1IX80_HALGI</name>
<dbReference type="KEGG" id="hgi:ABY42_15145"/>
<geneLocation type="plasmid" evidence="3 5">
    <name>pHGLR1</name>
</geneLocation>
<feature type="region of interest" description="Disordered" evidence="1">
    <location>
        <begin position="104"/>
        <end position="133"/>
    </location>
</feature>
<proteinExistence type="predicted"/>
<reference evidence="2" key="2">
    <citation type="submission" date="2015-06" db="EMBL/GenBank/DDBJ databases">
        <authorList>
            <person name="Hoefler B.C."/>
            <person name="Straight P.D."/>
        </authorList>
    </citation>
    <scope>NUCLEOTIDE SEQUENCE [LARGE SCALE GENOMIC DNA]</scope>
    <source>
        <strain evidence="2">ARA6</strain>
        <plasmid evidence="2">pHG1</plasmid>
    </source>
</reference>
<evidence type="ECO:0000313" key="3">
    <source>
        <dbReference type="EMBL" id="QOS13723.1"/>
    </source>
</evidence>
<evidence type="ECO:0000313" key="5">
    <source>
        <dbReference type="Proteomes" id="UP000663064"/>
    </source>
</evidence>
<dbReference type="RefSeq" id="WP_004971569.1">
    <property type="nucleotide sequence ID" value="NZ_CP011948.1"/>
</dbReference>
<dbReference type="Pfam" id="PF26421">
    <property type="entry name" value="Avidin_like"/>
    <property type="match status" value="1"/>
</dbReference>
<dbReference type="PATRIC" id="fig|35746.4.peg.3257"/>
<geneLocation type="plasmid" evidence="2 4">
    <name>pHG1</name>
</geneLocation>
<accession>A0A0K1IX80</accession>
<dbReference type="InterPro" id="IPR058595">
    <property type="entry name" value="Avidin-like"/>
</dbReference>
<dbReference type="GeneID" id="59461248"/>
<dbReference type="AlphaFoldDB" id="A0A0K1IX80"/>
<evidence type="ECO:0000256" key="1">
    <source>
        <dbReference type="SAM" id="MobiDB-lite"/>
    </source>
</evidence>
<reference evidence="3" key="3">
    <citation type="journal article" date="2021" name="Front. Microbiol.">
        <title>Cellular and Genomic Properties of Haloferax gibbonsii LR2-5, the Host of Euryarchaeal Virus HFTV1.</title>
        <authorList>
            <person name="Tittes C."/>
            <person name="Schwarzer S."/>
            <person name="Pfeiffer F."/>
            <person name="Dyall-Smith M."/>
            <person name="Rodriguez-Franco M."/>
            <person name="Oksanen H.M."/>
            <person name="Quax T.E.F."/>
        </authorList>
    </citation>
    <scope>NUCLEOTIDE SEQUENCE</scope>
    <source>
        <strain evidence="3">LR2-5</strain>
        <plasmid evidence="3 5">pHGLR1</plasmid>
    </source>
</reference>
<keyword evidence="2" id="KW-0614">Plasmid</keyword>
<dbReference type="EMBL" id="CP063206">
    <property type="protein sequence ID" value="QOS13723.1"/>
    <property type="molecule type" value="Genomic_DNA"/>
</dbReference>
<reference evidence="4" key="1">
    <citation type="journal article" date="2015" name="J. Biotechnol.">
        <title>Complete genome sequence of Haloferax gibbonsii strain ARA6, a potential producer of polyhydroxyalkanoates and halocins isolated from Araruama, Rio de Janeiro, Brasil.</title>
        <authorList>
            <person name="Pinto L.H."/>
            <person name="D'Alincourt Carvalho-Assef A.P."/>
            <person name="Vieira R.P."/>
            <person name="Clementino M.M."/>
            <person name="Albano R.M."/>
        </authorList>
    </citation>
    <scope>NUCLEOTIDE SEQUENCE [LARGE SCALE GENOMIC DNA]</scope>
    <source>
        <strain evidence="4">ARA6</strain>
        <plasmid evidence="4">Plasmid pHG1</plasmid>
    </source>
</reference>
<evidence type="ECO:0000313" key="2">
    <source>
        <dbReference type="EMBL" id="AKU09147.1"/>
    </source>
</evidence>
<organism evidence="2 4">
    <name type="scientific">Haloferax gibbonsii</name>
    <dbReference type="NCBI Taxonomy" id="35746"/>
    <lineage>
        <taxon>Archaea</taxon>
        <taxon>Methanobacteriati</taxon>
        <taxon>Methanobacteriota</taxon>
        <taxon>Stenosarchaea group</taxon>
        <taxon>Halobacteria</taxon>
        <taxon>Halobacteriales</taxon>
        <taxon>Haloferacaceae</taxon>
        <taxon>Haloferax</taxon>
    </lineage>
</organism>
<sequence>MPESRTPSLDGRVFKSVANAEGGDVGGDTYFWFDQSDDLIHATYRGGTVRLGHLVGLRLDDTLDFRYSHVTEDGTTATGHSTDRIERLDDGRLRLHEDWSWDSKPGSGTSVLEELTDEERTGLDLSPDSFDGR</sequence>
<dbReference type="Proteomes" id="UP000663064">
    <property type="component" value="Plasmid pHGLR1"/>
</dbReference>
<dbReference type="Proteomes" id="UP000066124">
    <property type="component" value="Plasmid pHG1"/>
</dbReference>
<gene>
    <name evidence="2" type="ORF">ABY42_15145</name>
    <name evidence="3" type="ORF">HfgLR_22575</name>
</gene>